<dbReference type="PANTHER" id="PTHR10250">
    <property type="entry name" value="MICROSOMAL GLUTATHIONE S-TRANSFERASE"/>
    <property type="match status" value="1"/>
</dbReference>
<dbReference type="InterPro" id="IPR023352">
    <property type="entry name" value="MAPEG-like_dom_sf"/>
</dbReference>
<dbReference type="GO" id="GO:0004602">
    <property type="term" value="F:glutathione peroxidase activity"/>
    <property type="evidence" value="ECO:0007669"/>
    <property type="project" value="TreeGrafter"/>
</dbReference>
<reference evidence="2 3" key="1">
    <citation type="journal article" date="2010" name="Plant Cell">
        <title>The Chlorella variabilis NC64A genome reveals adaptation to photosymbiosis, coevolution with viruses, and cryptic sex.</title>
        <authorList>
            <person name="Blanc G."/>
            <person name="Duncan G."/>
            <person name="Agarkova I."/>
            <person name="Borodovsky M."/>
            <person name="Gurnon J."/>
            <person name="Kuo A."/>
            <person name="Lindquist E."/>
            <person name="Lucas S."/>
            <person name="Pangilinan J."/>
            <person name="Polle J."/>
            <person name="Salamov A."/>
            <person name="Terry A."/>
            <person name="Yamada T."/>
            <person name="Dunigan D.D."/>
            <person name="Grigoriev I.V."/>
            <person name="Claverie J.M."/>
            <person name="Van Etten J.L."/>
        </authorList>
    </citation>
    <scope>NUCLEOTIDE SEQUENCE [LARGE SCALE GENOMIC DNA]</scope>
    <source>
        <strain evidence="2 3">NC64A</strain>
    </source>
</reference>
<dbReference type="GO" id="GO:0004364">
    <property type="term" value="F:glutathione transferase activity"/>
    <property type="evidence" value="ECO:0007669"/>
    <property type="project" value="TreeGrafter"/>
</dbReference>
<feature type="transmembrane region" description="Helical" evidence="1">
    <location>
        <begin position="62"/>
        <end position="84"/>
    </location>
</feature>
<dbReference type="STRING" id="554065.E1ZT26"/>
<dbReference type="SUPFAM" id="SSF161084">
    <property type="entry name" value="MAPEG domain-like"/>
    <property type="match status" value="1"/>
</dbReference>
<proteinExistence type="predicted"/>
<dbReference type="Proteomes" id="UP000008141">
    <property type="component" value="Unassembled WGS sequence"/>
</dbReference>
<accession>E1ZT26</accession>
<gene>
    <name evidence="2" type="ORF">CHLNCDRAFT_141538</name>
</gene>
<evidence type="ECO:0000256" key="1">
    <source>
        <dbReference type="SAM" id="Phobius"/>
    </source>
</evidence>
<sequence>MEIEIKGEHGYVFATVLWDILLHHFWMSTLVVNARKKYNINYPNLYAPPGHKDRQVFDCIQYPVSASIAGFVYLLGRIVYFLNYSSGRPQARYRGAFMHVAYIALLAMVVRFTIELLLPMVKDI</sequence>
<dbReference type="GeneID" id="17350484"/>
<dbReference type="PANTHER" id="PTHR10250:SF26">
    <property type="entry name" value="GLUTATHIONE S-TRANSFERASE 3, MITOCHONDRIAL"/>
    <property type="match status" value="1"/>
</dbReference>
<dbReference type="AlphaFoldDB" id="E1ZT26"/>
<dbReference type="OrthoDB" id="410651at2759"/>
<dbReference type="OMA" id="FLMLMAM"/>
<organism evidence="3">
    <name type="scientific">Chlorella variabilis</name>
    <name type="common">Green alga</name>
    <dbReference type="NCBI Taxonomy" id="554065"/>
    <lineage>
        <taxon>Eukaryota</taxon>
        <taxon>Viridiplantae</taxon>
        <taxon>Chlorophyta</taxon>
        <taxon>core chlorophytes</taxon>
        <taxon>Trebouxiophyceae</taxon>
        <taxon>Chlorellales</taxon>
        <taxon>Chlorellaceae</taxon>
        <taxon>Chlorella clade</taxon>
        <taxon>Chlorella</taxon>
    </lineage>
</organism>
<dbReference type="EMBL" id="GL433869">
    <property type="protein sequence ID" value="EFN51007.1"/>
    <property type="molecule type" value="Genomic_DNA"/>
</dbReference>
<evidence type="ECO:0000313" key="3">
    <source>
        <dbReference type="Proteomes" id="UP000008141"/>
    </source>
</evidence>
<feature type="transmembrane region" description="Helical" evidence="1">
    <location>
        <begin position="12"/>
        <end position="32"/>
    </location>
</feature>
<keyword evidence="1" id="KW-1133">Transmembrane helix</keyword>
<dbReference type="InParanoid" id="E1ZT26"/>
<keyword evidence="3" id="KW-1185">Reference proteome</keyword>
<feature type="transmembrane region" description="Helical" evidence="1">
    <location>
        <begin position="96"/>
        <end position="114"/>
    </location>
</feature>
<dbReference type="InterPro" id="IPR050997">
    <property type="entry name" value="MAPEG"/>
</dbReference>
<name>E1ZT26_CHLVA</name>
<dbReference type="GO" id="GO:0005783">
    <property type="term" value="C:endoplasmic reticulum"/>
    <property type="evidence" value="ECO:0007669"/>
    <property type="project" value="TreeGrafter"/>
</dbReference>
<protein>
    <submittedName>
        <fullName evidence="2">Uncharacterized protein</fullName>
    </submittedName>
</protein>
<dbReference type="GO" id="GO:0005635">
    <property type="term" value="C:nuclear envelope"/>
    <property type="evidence" value="ECO:0007669"/>
    <property type="project" value="TreeGrafter"/>
</dbReference>
<keyword evidence="1" id="KW-0812">Transmembrane</keyword>
<dbReference type="RefSeq" id="XP_005843109.1">
    <property type="nucleotide sequence ID" value="XM_005843047.1"/>
</dbReference>
<evidence type="ECO:0000313" key="2">
    <source>
        <dbReference type="EMBL" id="EFN51007.1"/>
    </source>
</evidence>
<keyword evidence="1" id="KW-0472">Membrane</keyword>
<dbReference type="KEGG" id="cvr:CHLNCDRAFT_141538"/>
<dbReference type="Gene3D" id="1.20.120.550">
    <property type="entry name" value="Membrane associated eicosanoid/glutathione metabolism-like domain"/>
    <property type="match status" value="2"/>
</dbReference>